<comment type="caution">
    <text evidence="2">The sequence shown here is derived from an EMBL/GenBank/DDBJ whole genome shotgun (WGS) entry which is preliminary data.</text>
</comment>
<dbReference type="InterPro" id="IPR001173">
    <property type="entry name" value="Glyco_trans_2-like"/>
</dbReference>
<name>A0ABQ1K8X1_9FLAO</name>
<evidence type="ECO:0000313" key="2">
    <source>
        <dbReference type="EMBL" id="GGB86501.1"/>
    </source>
</evidence>
<dbReference type="Gene3D" id="3.90.550.10">
    <property type="entry name" value="Spore Coat Polysaccharide Biosynthesis Protein SpsA, Chain A"/>
    <property type="match status" value="1"/>
</dbReference>
<dbReference type="SUPFAM" id="SSF53448">
    <property type="entry name" value="Nucleotide-diphospho-sugar transferases"/>
    <property type="match status" value="1"/>
</dbReference>
<proteinExistence type="predicted"/>
<evidence type="ECO:0000313" key="3">
    <source>
        <dbReference type="Proteomes" id="UP000615760"/>
    </source>
</evidence>
<dbReference type="CDD" id="cd00761">
    <property type="entry name" value="Glyco_tranf_GTA_type"/>
    <property type="match status" value="1"/>
</dbReference>
<evidence type="ECO:0000259" key="1">
    <source>
        <dbReference type="Pfam" id="PF00535"/>
    </source>
</evidence>
<dbReference type="Pfam" id="PF00535">
    <property type="entry name" value="Glycos_transf_2"/>
    <property type="match status" value="1"/>
</dbReference>
<feature type="domain" description="Glycosyltransferase 2-like" evidence="1">
    <location>
        <begin position="31"/>
        <end position="116"/>
    </location>
</feature>
<keyword evidence="3" id="KW-1185">Reference proteome</keyword>
<sequence>MNRDNLDFLFDMFPSINYTSLNLLVVNQTTEEKKIHSEYNNIRVINVFEKGLSKSRNKALRNAKGKLCIITDDDVIFKPDFQHKIVKAFNDNSNAVIISFRVEDENGKLYKEYPDYTKDNTSIFDRLNIMSVEMVLNRTVFDSFNIEFNENFGLGATFEMGEEAIFINEVYTKGGKVILEPETLLSHSSADTNKKIVVEDKYYIQGALFSALFRGNFLLWVYIKILFDIKQKKITIKQIPVLLKRAKAGRKKYLQLDENNG</sequence>
<dbReference type="Proteomes" id="UP000615760">
    <property type="component" value="Unassembled WGS sequence"/>
</dbReference>
<dbReference type="InterPro" id="IPR029044">
    <property type="entry name" value="Nucleotide-diphossugar_trans"/>
</dbReference>
<dbReference type="EMBL" id="BMJE01000009">
    <property type="protein sequence ID" value="GGB86501.1"/>
    <property type="molecule type" value="Genomic_DNA"/>
</dbReference>
<accession>A0ABQ1K8X1</accession>
<protein>
    <recommendedName>
        <fullName evidence="1">Glycosyltransferase 2-like domain-containing protein</fullName>
    </recommendedName>
</protein>
<reference evidence="3" key="1">
    <citation type="journal article" date="2019" name="Int. J. Syst. Evol. Microbiol.">
        <title>The Global Catalogue of Microorganisms (GCM) 10K type strain sequencing project: providing services to taxonomists for standard genome sequencing and annotation.</title>
        <authorList>
            <consortium name="The Broad Institute Genomics Platform"/>
            <consortium name="The Broad Institute Genome Sequencing Center for Infectious Disease"/>
            <person name="Wu L."/>
            <person name="Ma J."/>
        </authorList>
    </citation>
    <scope>NUCLEOTIDE SEQUENCE [LARGE SCALE GENOMIC DNA]</scope>
    <source>
        <strain evidence="3">CGMCC 1.15461</strain>
    </source>
</reference>
<gene>
    <name evidence="2" type="ORF">GCM10007424_28220</name>
</gene>
<organism evidence="2 3">
    <name type="scientific">Flavobacterium suaedae</name>
    <dbReference type="NCBI Taxonomy" id="1767027"/>
    <lineage>
        <taxon>Bacteria</taxon>
        <taxon>Pseudomonadati</taxon>
        <taxon>Bacteroidota</taxon>
        <taxon>Flavobacteriia</taxon>
        <taxon>Flavobacteriales</taxon>
        <taxon>Flavobacteriaceae</taxon>
        <taxon>Flavobacterium</taxon>
    </lineage>
</organism>